<dbReference type="EMBL" id="CAFBNE010000199">
    <property type="protein sequence ID" value="CAB4971234.1"/>
    <property type="molecule type" value="Genomic_DNA"/>
</dbReference>
<gene>
    <name evidence="2" type="ORF">UFOPK3772_03395</name>
</gene>
<protein>
    <submittedName>
        <fullName evidence="2">Unannotated protein</fullName>
    </submittedName>
</protein>
<dbReference type="SUPFAM" id="SSF51419">
    <property type="entry name" value="PLP-binding barrel"/>
    <property type="match status" value="1"/>
</dbReference>
<dbReference type="InterPro" id="IPR029066">
    <property type="entry name" value="PLP-binding_barrel"/>
</dbReference>
<evidence type="ECO:0000259" key="1">
    <source>
        <dbReference type="Pfam" id="PF01168"/>
    </source>
</evidence>
<sequence length="385" mass="40393">MSFTLHLDSEAWRRHLDSVSSAVSAHAQMVPVVKGNGYGLGQNRLAREADLLGSDCVAVGTVFELAGMLDAFSGDVVVLEPFEVRDTAAADAWARLLARPDAQRIIRTVSRPSALQGLVQGGTPARVLIEARSSMQRFGMDERELLSALADSSVRSAIVDGRLEIAGLTLHLPIAQPADETGGRGAHALSARAREVCRWTGLWLAEISGSTGQSGTVPAIWASHLSDAELAAVAAAAPGASLRARVGTRLWLGDRSALKALGTVLAVHPLPGGTHVGYRQRTGPRDGTLVVVSGGTGHGIGLSAPTPASSARQRVVTAGTGALDAVGKAMSPFAWAGSRRWFAEPPHQHHSMVWLPKGCVIPAVGDQMPAEVRFTTTRFDAVIES</sequence>
<proteinExistence type="predicted"/>
<accession>A0A6J7M0Q3</accession>
<reference evidence="2" key="1">
    <citation type="submission" date="2020-05" db="EMBL/GenBank/DDBJ databases">
        <authorList>
            <person name="Chiriac C."/>
            <person name="Salcher M."/>
            <person name="Ghai R."/>
            <person name="Kavagutti S V."/>
        </authorList>
    </citation>
    <scope>NUCLEOTIDE SEQUENCE</scope>
</reference>
<dbReference type="AlphaFoldDB" id="A0A6J7M0Q3"/>
<dbReference type="InterPro" id="IPR020622">
    <property type="entry name" value="Ala_racemase_pyridoxalP-BS"/>
</dbReference>
<dbReference type="PROSITE" id="PS00395">
    <property type="entry name" value="ALANINE_RACEMASE"/>
    <property type="match status" value="1"/>
</dbReference>
<feature type="domain" description="Alanine racemase N-terminal" evidence="1">
    <location>
        <begin position="8"/>
        <end position="179"/>
    </location>
</feature>
<dbReference type="Gene3D" id="3.20.20.10">
    <property type="entry name" value="Alanine racemase"/>
    <property type="match status" value="1"/>
</dbReference>
<dbReference type="InterPro" id="IPR001608">
    <property type="entry name" value="Ala_racemase_N"/>
</dbReference>
<name>A0A6J7M0Q3_9ZZZZ</name>
<evidence type="ECO:0000313" key="2">
    <source>
        <dbReference type="EMBL" id="CAB4971234.1"/>
    </source>
</evidence>
<dbReference type="Pfam" id="PF01168">
    <property type="entry name" value="Ala_racemase_N"/>
    <property type="match status" value="1"/>
</dbReference>
<organism evidence="2">
    <name type="scientific">freshwater metagenome</name>
    <dbReference type="NCBI Taxonomy" id="449393"/>
    <lineage>
        <taxon>unclassified sequences</taxon>
        <taxon>metagenomes</taxon>
        <taxon>ecological metagenomes</taxon>
    </lineage>
</organism>